<evidence type="ECO:0000313" key="2">
    <source>
        <dbReference type="Proteomes" id="UP000436513"/>
    </source>
</evidence>
<proteinExistence type="predicted"/>
<dbReference type="Proteomes" id="UP000436513">
    <property type="component" value="Segment"/>
</dbReference>
<dbReference type="EMBL" id="MN549360">
    <property type="protein sequence ID" value="QGZ14003.1"/>
    <property type="molecule type" value="Genomic_DNA"/>
</dbReference>
<keyword evidence="2" id="KW-1185">Reference proteome</keyword>
<evidence type="ECO:0000313" key="1">
    <source>
        <dbReference type="EMBL" id="QGZ14003.1"/>
    </source>
</evidence>
<protein>
    <submittedName>
        <fullName evidence="1">Uncharacterized protein</fullName>
    </submittedName>
</protein>
<name>A0A6B9J2Z2_9CAUD</name>
<organism evidence="1 2">
    <name type="scientific">Rhizobium phage RL38J1</name>
    <dbReference type="NCBI Taxonomy" id="2663232"/>
    <lineage>
        <taxon>Viruses</taxon>
        <taxon>Duplodnaviria</taxon>
        <taxon>Heunggongvirae</taxon>
        <taxon>Uroviricota</taxon>
        <taxon>Caudoviricetes</taxon>
        <taxon>Pootjesviridae</taxon>
        <taxon>Innesvirus</taxon>
        <taxon>Innesvirus RL38J1</taxon>
    </lineage>
</organism>
<accession>A0A6B9J2Z2</accession>
<reference evidence="1 2" key="1">
    <citation type="submission" date="2019-10" db="EMBL/GenBank/DDBJ databases">
        <title>Complete genome sequence of bacteriophage vB_RLeM_RL38JI.</title>
        <authorList>
            <person name="Gunathilake D."/>
            <person name="Bhat S."/>
            <person name="Yost C.K."/>
            <person name="Hynes M.F."/>
        </authorList>
    </citation>
    <scope>NUCLEOTIDE SEQUENCE [LARGE SCALE GENOMIC DNA]</scope>
</reference>
<sequence>MSMHIDKAELVSNGLSRKIEEFLRSKIKIESEFECIQAHIVEIAVNYWQLIAFVFPVNWPTKLYRVDVLYRESVFHGAVDFKATLSEVTEL</sequence>
<gene>
    <name evidence="1" type="ORF">RL38J1_262</name>
</gene>